<evidence type="ECO:0000313" key="1">
    <source>
        <dbReference type="EMBL" id="POY75092.1"/>
    </source>
</evidence>
<reference evidence="1 2" key="1">
    <citation type="journal article" date="2018" name="Front. Microbiol.">
        <title>Prospects for Fungal Bioremediation of Acidic Radioactive Waste Sites: Characterization and Genome Sequence of Rhodotorula taiwanensis MD1149.</title>
        <authorList>
            <person name="Tkavc R."/>
            <person name="Matrosova V.Y."/>
            <person name="Grichenko O.E."/>
            <person name="Gostincar C."/>
            <person name="Volpe R.P."/>
            <person name="Klimenkova P."/>
            <person name="Gaidamakova E.K."/>
            <person name="Zhou C.E."/>
            <person name="Stewart B.J."/>
            <person name="Lyman M.G."/>
            <person name="Malfatti S.A."/>
            <person name="Rubinfeld B."/>
            <person name="Courtot M."/>
            <person name="Singh J."/>
            <person name="Dalgard C.L."/>
            <person name="Hamilton T."/>
            <person name="Frey K.G."/>
            <person name="Gunde-Cimerman N."/>
            <person name="Dugan L."/>
            <person name="Daly M.J."/>
        </authorList>
    </citation>
    <scope>NUCLEOTIDE SEQUENCE [LARGE SCALE GENOMIC DNA]</scope>
    <source>
        <strain evidence="1 2">MD1149</strain>
    </source>
</reference>
<dbReference type="AlphaFoldDB" id="A0A2S5BE93"/>
<dbReference type="Proteomes" id="UP000237144">
    <property type="component" value="Unassembled WGS sequence"/>
</dbReference>
<keyword evidence="2" id="KW-1185">Reference proteome</keyword>
<dbReference type="EMBL" id="PJQD01000019">
    <property type="protein sequence ID" value="POY75092.1"/>
    <property type="molecule type" value="Genomic_DNA"/>
</dbReference>
<proteinExistence type="predicted"/>
<sequence>MPRGPVAGGELKNALDQLIAVPNVPGRTFGLGNGGGTVRRNWYDSTGFERASVRGALRAEDREKLCNWLGWKKQTLQRALTEGKALTSDILVLGIHIPAGDLQQREARSSRLAAAREDIIKSEGHVRATIAWRTVAEQCKQIANHLWQSAPLNSAARANLTQWQLAVERDIGEERYVALHPVLRAGLYELVMMLDEHVAKLSTAHAKLMLLTQWSPKQLWLRIIRTRDMLAAVHHAAQLHEASPSEHARSWLETESSDAMNLLECLPLPPDHPDEDYSDAPQGPHRHRHHHFELATTGESSMTHPYSDLHALGAEPRLGRRAALYYGFHSPAQWAARRM</sequence>
<name>A0A2S5BE93_9BASI</name>
<organism evidence="1 2">
    <name type="scientific">Rhodotorula taiwanensis</name>
    <dbReference type="NCBI Taxonomy" id="741276"/>
    <lineage>
        <taxon>Eukaryota</taxon>
        <taxon>Fungi</taxon>
        <taxon>Dikarya</taxon>
        <taxon>Basidiomycota</taxon>
        <taxon>Pucciniomycotina</taxon>
        <taxon>Microbotryomycetes</taxon>
        <taxon>Sporidiobolales</taxon>
        <taxon>Sporidiobolaceae</taxon>
        <taxon>Rhodotorula</taxon>
    </lineage>
</organism>
<protein>
    <submittedName>
        <fullName evidence="1">Uncharacterized protein</fullName>
    </submittedName>
</protein>
<accession>A0A2S5BE93</accession>
<comment type="caution">
    <text evidence="1">The sequence shown here is derived from an EMBL/GenBank/DDBJ whole genome shotgun (WGS) entry which is preliminary data.</text>
</comment>
<evidence type="ECO:0000313" key="2">
    <source>
        <dbReference type="Proteomes" id="UP000237144"/>
    </source>
</evidence>
<gene>
    <name evidence="1" type="ORF">BMF94_1721</name>
</gene>